<dbReference type="AlphaFoldDB" id="A0A1G6Y6C2"/>
<dbReference type="Proteomes" id="UP000198517">
    <property type="component" value="Unassembled WGS sequence"/>
</dbReference>
<feature type="modified residue" description="N6-(pyridoxal phosphate)lysine" evidence="2 3">
    <location>
        <position position="39"/>
    </location>
</feature>
<dbReference type="InterPro" id="IPR001608">
    <property type="entry name" value="Ala_racemase_N"/>
</dbReference>
<keyword evidence="7" id="KW-1185">Reference proteome</keyword>
<dbReference type="GO" id="GO:0030170">
    <property type="term" value="F:pyridoxal phosphate binding"/>
    <property type="evidence" value="ECO:0007669"/>
    <property type="project" value="UniProtKB-UniRule"/>
</dbReference>
<feature type="domain" description="Alanine racemase N-terminal" evidence="5">
    <location>
        <begin position="75"/>
        <end position="233"/>
    </location>
</feature>
<evidence type="ECO:0000256" key="2">
    <source>
        <dbReference type="HAMAP-Rule" id="MF_02087"/>
    </source>
</evidence>
<dbReference type="Gene3D" id="3.20.20.10">
    <property type="entry name" value="Alanine racemase"/>
    <property type="match status" value="1"/>
</dbReference>
<protein>
    <recommendedName>
        <fullName evidence="2">Pyridoxal phosphate homeostasis protein</fullName>
        <shortName evidence="2">PLP homeostasis protein</shortName>
    </recommendedName>
</protein>
<evidence type="ECO:0000313" key="7">
    <source>
        <dbReference type="Proteomes" id="UP000198517"/>
    </source>
</evidence>
<evidence type="ECO:0000256" key="3">
    <source>
        <dbReference type="PIRSR" id="PIRSR004848-1"/>
    </source>
</evidence>
<evidence type="ECO:0000256" key="4">
    <source>
        <dbReference type="RuleBase" id="RU004514"/>
    </source>
</evidence>
<comment type="function">
    <text evidence="2">Pyridoxal 5'-phosphate (PLP)-binding protein, which is involved in PLP homeostasis.</text>
</comment>
<comment type="cofactor">
    <cofactor evidence="3">
        <name>pyridoxal 5'-phosphate</name>
        <dbReference type="ChEBI" id="CHEBI:597326"/>
    </cofactor>
</comment>
<dbReference type="PIRSF" id="PIRSF004848">
    <property type="entry name" value="YBL036c_PLPDEIII"/>
    <property type="match status" value="1"/>
</dbReference>
<organism evidence="6 7">
    <name type="scientific">Riemerella columbipharyngis</name>
    <dbReference type="NCBI Taxonomy" id="1071918"/>
    <lineage>
        <taxon>Bacteria</taxon>
        <taxon>Pseudomonadati</taxon>
        <taxon>Bacteroidota</taxon>
        <taxon>Flavobacteriia</taxon>
        <taxon>Flavobacteriales</taxon>
        <taxon>Weeksellaceae</taxon>
        <taxon>Riemerella</taxon>
    </lineage>
</organism>
<keyword evidence="1 2" id="KW-0663">Pyridoxal phosphate</keyword>
<dbReference type="SUPFAM" id="SSF51419">
    <property type="entry name" value="PLP-binding barrel"/>
    <property type="match status" value="1"/>
</dbReference>
<dbReference type="PANTHER" id="PTHR10146:SF14">
    <property type="entry name" value="PYRIDOXAL PHOSPHATE HOMEOSTASIS PROTEIN"/>
    <property type="match status" value="1"/>
</dbReference>
<evidence type="ECO:0000313" key="6">
    <source>
        <dbReference type="EMBL" id="SDD85257.1"/>
    </source>
</evidence>
<dbReference type="InterPro" id="IPR029066">
    <property type="entry name" value="PLP-binding_barrel"/>
</dbReference>
<gene>
    <name evidence="6" type="ORF">SAMN05421544_10126</name>
</gene>
<dbReference type="STRING" id="1071918.SAMN05421544_10126"/>
<dbReference type="RefSeq" id="WP_092735485.1">
    <property type="nucleotide sequence ID" value="NZ_FNAS01000001.1"/>
</dbReference>
<evidence type="ECO:0000259" key="5">
    <source>
        <dbReference type="Pfam" id="PF01168"/>
    </source>
</evidence>
<comment type="similarity">
    <text evidence="2 4">Belongs to the pyridoxal phosphate-binding protein YggS/PROSC family.</text>
</comment>
<accession>A0A1G6Y6C2</accession>
<dbReference type="FunFam" id="3.20.20.10:FF:000018">
    <property type="entry name" value="Pyridoxal phosphate homeostasis protein"/>
    <property type="match status" value="1"/>
</dbReference>
<dbReference type="EMBL" id="FNAS01000001">
    <property type="protein sequence ID" value="SDD85257.1"/>
    <property type="molecule type" value="Genomic_DNA"/>
</dbReference>
<dbReference type="OrthoDB" id="9804072at2"/>
<proteinExistence type="inferred from homology"/>
<dbReference type="CDD" id="cd00635">
    <property type="entry name" value="PLPDE_III_YBL036c_like"/>
    <property type="match status" value="1"/>
</dbReference>
<name>A0A1G6Y6C2_9FLAO</name>
<dbReference type="HAMAP" id="MF_02087">
    <property type="entry name" value="PLP_homeostasis"/>
    <property type="match status" value="1"/>
</dbReference>
<evidence type="ECO:0000256" key="1">
    <source>
        <dbReference type="ARBA" id="ARBA00022898"/>
    </source>
</evidence>
<dbReference type="NCBIfam" id="TIGR00044">
    <property type="entry name" value="YggS family pyridoxal phosphate-dependent enzyme"/>
    <property type="match status" value="1"/>
</dbReference>
<dbReference type="PANTHER" id="PTHR10146">
    <property type="entry name" value="PROLINE SYNTHETASE CO-TRANSCRIBED BACTERIAL HOMOLOG PROTEIN"/>
    <property type="match status" value="1"/>
</dbReference>
<dbReference type="Pfam" id="PF01168">
    <property type="entry name" value="Ala_racemase_N"/>
    <property type="match status" value="1"/>
</dbReference>
<dbReference type="InterPro" id="IPR011078">
    <property type="entry name" value="PyrdxlP_homeostasis"/>
</dbReference>
<sequence>MNNFEYIKQNIAEINKRITLACEKSARRAEEIKLLLVTKTVSPDKISYAIGCGYPLIGENKVQEVRDKYAALEKIPHETHFIGHLQTNKIKDLLRYNVSFIQSLDRIDLAQKLQSRLETDNRSMNVLVQVNTSLEESKFGIGPEKALGFVKEVSKLKNIKVKGLMTIGKLTDNEDEVRACFRLLKNLKNEIVAEGIEGVCMDELSMGMSGDLEIAVEEGATMIRVGSAIFGERQY</sequence>
<reference evidence="6 7" key="1">
    <citation type="submission" date="2016-10" db="EMBL/GenBank/DDBJ databases">
        <authorList>
            <person name="de Groot N.N."/>
        </authorList>
    </citation>
    <scope>NUCLEOTIDE SEQUENCE [LARGE SCALE GENOMIC DNA]</scope>
    <source>
        <strain evidence="6 7">DSM 24015</strain>
    </source>
</reference>